<evidence type="ECO:0000259" key="7">
    <source>
        <dbReference type="Pfam" id="PF00135"/>
    </source>
</evidence>
<keyword evidence="2" id="KW-0719">Serine esterase</keyword>
<dbReference type="ESTHER" id="baccu-a0a0a1xhg5">
    <property type="family name" value="Carb_B_Arthropoda"/>
</dbReference>
<dbReference type="PANTHER" id="PTHR43142">
    <property type="entry name" value="CARBOXYLIC ESTER HYDROLASE"/>
    <property type="match status" value="1"/>
</dbReference>
<dbReference type="PANTHER" id="PTHR43142:SF1">
    <property type="entry name" value="CARBOXYLIC ESTER HYDROLASE"/>
    <property type="match status" value="1"/>
</dbReference>
<protein>
    <recommendedName>
        <fullName evidence="6">carboxylesterase</fullName>
        <ecNumber evidence="6">3.1.1.1</ecNumber>
    </recommendedName>
</protein>
<evidence type="ECO:0000256" key="1">
    <source>
        <dbReference type="ARBA" id="ARBA00005964"/>
    </source>
</evidence>
<evidence type="ECO:0000256" key="3">
    <source>
        <dbReference type="ARBA" id="ARBA00022801"/>
    </source>
</evidence>
<organism evidence="8">
    <name type="scientific">Zeugodacus cucurbitae</name>
    <name type="common">Melon fruit fly</name>
    <name type="synonym">Bactrocera cucurbitae</name>
    <dbReference type="NCBI Taxonomy" id="28588"/>
    <lineage>
        <taxon>Eukaryota</taxon>
        <taxon>Metazoa</taxon>
        <taxon>Ecdysozoa</taxon>
        <taxon>Arthropoda</taxon>
        <taxon>Hexapoda</taxon>
        <taxon>Insecta</taxon>
        <taxon>Pterygota</taxon>
        <taxon>Neoptera</taxon>
        <taxon>Endopterygota</taxon>
        <taxon>Diptera</taxon>
        <taxon>Brachycera</taxon>
        <taxon>Muscomorpha</taxon>
        <taxon>Tephritoidea</taxon>
        <taxon>Tephritidae</taxon>
        <taxon>Zeugodacus</taxon>
        <taxon>Zeugodacus</taxon>
    </lineage>
</organism>
<proteinExistence type="inferred from homology"/>
<evidence type="ECO:0000256" key="5">
    <source>
        <dbReference type="ARBA" id="ARBA00023180"/>
    </source>
</evidence>
<sequence>MYHPIHRYLQTRVPNAQAPTYLYRFDFDSTYFNLYRIKHCGREVRGVSHVDELSYLFLMPDSFKLMRDSKEFRIIECMMDWITAFALSSNPNCEKLNSILWEPLAQDGSRYCLNISNELRFMEWPENEKCDLWDQYYEEAGIRTF</sequence>
<dbReference type="EC" id="3.1.1.1" evidence="6"/>
<keyword evidence="3" id="KW-0378">Hydrolase</keyword>
<evidence type="ECO:0000256" key="2">
    <source>
        <dbReference type="ARBA" id="ARBA00022487"/>
    </source>
</evidence>
<dbReference type="SUPFAM" id="SSF53474">
    <property type="entry name" value="alpha/beta-Hydrolases"/>
    <property type="match status" value="1"/>
</dbReference>
<feature type="domain" description="Carboxylesterase type B" evidence="7">
    <location>
        <begin position="2"/>
        <end position="133"/>
    </location>
</feature>
<gene>
    <name evidence="8" type="primary">B1_20</name>
    <name evidence="8" type="ORF">g.11817</name>
</gene>
<accession>A0A0A1WLS2</accession>
<comment type="similarity">
    <text evidence="1">Belongs to the type-B carboxylesterase/lipase family.</text>
</comment>
<keyword evidence="5" id="KW-0325">Glycoprotein</keyword>
<evidence type="ECO:0000256" key="4">
    <source>
        <dbReference type="ARBA" id="ARBA00023157"/>
    </source>
</evidence>
<name>A0A0A1WLS2_ZEUCU</name>
<dbReference type="InterPro" id="IPR002018">
    <property type="entry name" value="CarbesteraseB"/>
</dbReference>
<dbReference type="InterPro" id="IPR029058">
    <property type="entry name" value="AB_hydrolase_fold"/>
</dbReference>
<dbReference type="EMBL" id="GBXI01014288">
    <property type="protein sequence ID" value="JAD00004.1"/>
    <property type="molecule type" value="Transcribed_RNA"/>
</dbReference>
<dbReference type="GO" id="GO:0106435">
    <property type="term" value="F:carboxylesterase activity"/>
    <property type="evidence" value="ECO:0007669"/>
    <property type="project" value="UniProtKB-EC"/>
</dbReference>
<dbReference type="Gene3D" id="3.40.50.1820">
    <property type="entry name" value="alpha/beta hydrolase"/>
    <property type="match status" value="1"/>
</dbReference>
<dbReference type="AlphaFoldDB" id="A0A0A1WLS2"/>
<reference evidence="8" key="1">
    <citation type="submission" date="2014-11" db="EMBL/GenBank/DDBJ databases">
        <authorList>
            <person name="Geib S."/>
        </authorList>
    </citation>
    <scope>NUCLEOTIDE SEQUENCE</scope>
</reference>
<evidence type="ECO:0000256" key="6">
    <source>
        <dbReference type="ARBA" id="ARBA00039155"/>
    </source>
</evidence>
<reference evidence="8" key="2">
    <citation type="journal article" date="2015" name="Gigascience">
        <title>Reconstructing a comprehensive transcriptome assembly of a white-pupal translocated strain of the pest fruit fly Bactrocera cucurbitae.</title>
        <authorList>
            <person name="Sim S.B."/>
            <person name="Calla B."/>
            <person name="Hall B."/>
            <person name="DeRego T."/>
            <person name="Geib S.M."/>
        </authorList>
    </citation>
    <scope>NUCLEOTIDE SEQUENCE</scope>
</reference>
<dbReference type="Pfam" id="PF00135">
    <property type="entry name" value="COesterase"/>
    <property type="match status" value="1"/>
</dbReference>
<keyword evidence="4" id="KW-1015">Disulfide bond</keyword>
<evidence type="ECO:0000313" key="8">
    <source>
        <dbReference type="EMBL" id="JAD00004.1"/>
    </source>
</evidence>